<dbReference type="PROSITE" id="PS50244">
    <property type="entry name" value="S5A_REDUCTASE"/>
    <property type="match status" value="1"/>
</dbReference>
<accession>A0A2S8GNJ6</accession>
<organism evidence="2 3">
    <name type="scientific">Blastopirellula marina</name>
    <dbReference type="NCBI Taxonomy" id="124"/>
    <lineage>
        <taxon>Bacteria</taxon>
        <taxon>Pseudomonadati</taxon>
        <taxon>Planctomycetota</taxon>
        <taxon>Planctomycetia</taxon>
        <taxon>Pirellulales</taxon>
        <taxon>Pirellulaceae</taxon>
        <taxon>Blastopirellula</taxon>
    </lineage>
</organism>
<keyword evidence="1" id="KW-1133">Transmembrane helix</keyword>
<feature type="transmembrane region" description="Helical" evidence="1">
    <location>
        <begin position="120"/>
        <end position="140"/>
    </location>
</feature>
<dbReference type="PANTHER" id="PTHR32251">
    <property type="entry name" value="3-OXO-5-ALPHA-STEROID 4-DEHYDROGENASE"/>
    <property type="match status" value="1"/>
</dbReference>
<evidence type="ECO:0000313" key="3">
    <source>
        <dbReference type="Proteomes" id="UP000237819"/>
    </source>
</evidence>
<feature type="transmembrane region" description="Helical" evidence="1">
    <location>
        <begin position="172"/>
        <end position="190"/>
    </location>
</feature>
<proteinExistence type="predicted"/>
<dbReference type="EMBL" id="PUHZ01000012">
    <property type="protein sequence ID" value="PQO46016.1"/>
    <property type="molecule type" value="Genomic_DNA"/>
</dbReference>
<gene>
    <name evidence="2" type="ORF">C5Y93_12205</name>
</gene>
<dbReference type="AlphaFoldDB" id="A0A2S8GNJ6"/>
<feature type="transmembrane region" description="Helical" evidence="1">
    <location>
        <begin position="20"/>
        <end position="36"/>
    </location>
</feature>
<dbReference type="Pfam" id="PF06966">
    <property type="entry name" value="DUF1295"/>
    <property type="match status" value="1"/>
</dbReference>
<evidence type="ECO:0000313" key="2">
    <source>
        <dbReference type="EMBL" id="PQO46016.1"/>
    </source>
</evidence>
<reference evidence="2 3" key="1">
    <citation type="submission" date="2018-02" db="EMBL/GenBank/DDBJ databases">
        <title>Comparative genomes isolates from brazilian mangrove.</title>
        <authorList>
            <person name="Araujo J.E."/>
            <person name="Taketani R.G."/>
            <person name="Silva M.C.P."/>
            <person name="Loureco M.V."/>
            <person name="Andreote F.D."/>
        </authorList>
    </citation>
    <scope>NUCLEOTIDE SEQUENCE [LARGE SCALE GENOMIC DNA]</scope>
    <source>
        <strain evidence="2 3">Nap-Phe MGV</strain>
    </source>
</reference>
<protein>
    <submittedName>
        <fullName evidence="2">Uncharacterized protein</fullName>
    </submittedName>
</protein>
<keyword evidence="1" id="KW-0812">Transmembrane</keyword>
<feature type="transmembrane region" description="Helical" evidence="1">
    <location>
        <begin position="85"/>
        <end position="105"/>
    </location>
</feature>
<dbReference type="PANTHER" id="PTHR32251:SF17">
    <property type="entry name" value="STEROID 5-ALPHA REDUCTASE C-TERMINAL DOMAIN-CONTAINING PROTEIN"/>
    <property type="match status" value="1"/>
</dbReference>
<dbReference type="Gene3D" id="1.20.120.1630">
    <property type="match status" value="1"/>
</dbReference>
<name>A0A2S8GNJ6_9BACT</name>
<sequence length="244" mass="27769">MMTLVWLISLWRKDASVVDIFWGLGFVLVAWTNYALSPQPSVYHLLLPLLTTIWGVRLSVHLFWRNHGKPEDYRYAAMREHWGAAFPWVSLLTVFALQGAVMWIVSLPLQVGIALADRQIVWLIVLGVLGWAKGLFFEAVGDWQLARFRANPDNQGQVLNTGLWRYTRHPNYYGDFVVWWSLYLVAVGQSGAWWTAIGPAAMSIFLMKVSGVTLLEHSLSKKKPGYAEYVARTNAFFPGLPKRS</sequence>
<evidence type="ECO:0000256" key="1">
    <source>
        <dbReference type="SAM" id="Phobius"/>
    </source>
</evidence>
<dbReference type="GO" id="GO:0016020">
    <property type="term" value="C:membrane"/>
    <property type="evidence" value="ECO:0007669"/>
    <property type="project" value="TreeGrafter"/>
</dbReference>
<comment type="caution">
    <text evidence="2">The sequence shown here is derived from an EMBL/GenBank/DDBJ whole genome shotgun (WGS) entry which is preliminary data.</text>
</comment>
<dbReference type="OrthoDB" id="9779233at2"/>
<dbReference type="Proteomes" id="UP000237819">
    <property type="component" value="Unassembled WGS sequence"/>
</dbReference>
<feature type="transmembrane region" description="Helical" evidence="1">
    <location>
        <begin position="42"/>
        <end position="64"/>
    </location>
</feature>
<dbReference type="InterPro" id="IPR010721">
    <property type="entry name" value="UstE-like"/>
</dbReference>
<keyword evidence="1" id="KW-0472">Membrane</keyword>